<evidence type="ECO:0000256" key="8">
    <source>
        <dbReference type="SAM" id="SignalP"/>
    </source>
</evidence>
<comment type="subcellular location">
    <subcellularLocation>
        <location evidence="1">Cell envelope</location>
    </subcellularLocation>
</comment>
<evidence type="ECO:0000256" key="2">
    <source>
        <dbReference type="ARBA" id="ARBA00022617"/>
    </source>
</evidence>
<evidence type="ECO:0000256" key="7">
    <source>
        <dbReference type="PROSITE-ProRule" id="PRU00433"/>
    </source>
</evidence>
<sequence length="467" mass="49895">MRRGIIRAETAWKRTHWRSRSAAVSIRSLLSIVVLATGTCQGAAPVPAPLTDTDFHADGAPPPAEVALGRLLFFDKLLSGNRNIACATCHHPDAATGDGLALSIGEGGRGPALERTPGLGADRVPARVGRNATPLFNVGARSYKRMFHDGRVEVHPQDPARFLTPAGSALPGGLRNVLAAQAMFPVLAPLEMAGQEGENAIAEAVAAGDFQRAWALLTARLQNPANGYTDYFIDVFPHIDAADDIGFVDAANALAAFQAATWRSDNAPFDSWLRGDRTALSEAEQRGLNLFYGDAGCHRCHSGPLLTDHRFHAVGMPQLGQGKGNGFDGLDDFGRENVTGDPADRYRFRTPSLRNVMLTGPWGHAGGFDSLRNLLRHHLDPVAGLRHYSPAPLAPARADLAGTDLTVMRSHARRDAIARRVEQRPVRLTDGEVADLLAFLGALTDATLSDAQSLVPGQVPSGLPVRD</sequence>
<keyword evidence="3 7" id="KW-0479">Metal-binding</keyword>
<evidence type="ECO:0000313" key="10">
    <source>
        <dbReference type="EMBL" id="MBK1630184.1"/>
    </source>
</evidence>
<dbReference type="InterPro" id="IPR009056">
    <property type="entry name" value="Cyt_c-like_dom"/>
</dbReference>
<dbReference type="Gene3D" id="1.10.760.10">
    <property type="entry name" value="Cytochrome c-like domain"/>
    <property type="match status" value="2"/>
</dbReference>
<gene>
    <name evidence="10" type="ORF">CKO31_05385</name>
</gene>
<dbReference type="InterPro" id="IPR004852">
    <property type="entry name" value="Di-haem_cyt_c_peroxidsae"/>
</dbReference>
<protein>
    <recommendedName>
        <fullName evidence="9">Cytochrome c domain-containing protein</fullName>
    </recommendedName>
</protein>
<feature type="chain" id="PRO_5047367518" description="Cytochrome c domain-containing protein" evidence="8">
    <location>
        <begin position="37"/>
        <end position="467"/>
    </location>
</feature>
<feature type="domain" description="Cytochrome c" evidence="9">
    <location>
        <begin position="64"/>
        <end position="277"/>
    </location>
</feature>
<organism evidence="10 11">
    <name type="scientific">Thiohalocapsa halophila</name>
    <dbReference type="NCBI Taxonomy" id="69359"/>
    <lineage>
        <taxon>Bacteria</taxon>
        <taxon>Pseudomonadati</taxon>
        <taxon>Pseudomonadota</taxon>
        <taxon>Gammaproteobacteria</taxon>
        <taxon>Chromatiales</taxon>
        <taxon>Chromatiaceae</taxon>
        <taxon>Thiohalocapsa</taxon>
    </lineage>
</organism>
<keyword evidence="6 7" id="KW-0408">Iron</keyword>
<dbReference type="EMBL" id="NRRV01000009">
    <property type="protein sequence ID" value="MBK1630184.1"/>
    <property type="molecule type" value="Genomic_DNA"/>
</dbReference>
<keyword evidence="4 8" id="KW-0732">Signal</keyword>
<evidence type="ECO:0000256" key="6">
    <source>
        <dbReference type="ARBA" id="ARBA00023004"/>
    </source>
</evidence>
<keyword evidence="11" id="KW-1185">Reference proteome</keyword>
<dbReference type="Proteomes" id="UP000748752">
    <property type="component" value="Unassembled WGS sequence"/>
</dbReference>
<dbReference type="PROSITE" id="PS51007">
    <property type="entry name" value="CYTC"/>
    <property type="match status" value="2"/>
</dbReference>
<comment type="caution">
    <text evidence="10">The sequence shown here is derived from an EMBL/GenBank/DDBJ whole genome shotgun (WGS) entry which is preliminary data.</text>
</comment>
<name>A0ABS1CE80_9GAMM</name>
<feature type="signal peptide" evidence="8">
    <location>
        <begin position="1"/>
        <end position="36"/>
    </location>
</feature>
<dbReference type="PANTHER" id="PTHR30600">
    <property type="entry name" value="CYTOCHROME C PEROXIDASE-RELATED"/>
    <property type="match status" value="1"/>
</dbReference>
<dbReference type="InterPro" id="IPR036909">
    <property type="entry name" value="Cyt_c-like_dom_sf"/>
</dbReference>
<feature type="domain" description="Cytochrome c" evidence="9">
    <location>
        <begin position="282"/>
        <end position="444"/>
    </location>
</feature>
<evidence type="ECO:0000259" key="9">
    <source>
        <dbReference type="PROSITE" id="PS51007"/>
    </source>
</evidence>
<evidence type="ECO:0000313" key="11">
    <source>
        <dbReference type="Proteomes" id="UP000748752"/>
    </source>
</evidence>
<reference evidence="10 11" key="1">
    <citation type="journal article" date="2020" name="Microorganisms">
        <title>Osmotic Adaptation and Compatible Solute Biosynthesis of Phototrophic Bacteria as Revealed from Genome Analyses.</title>
        <authorList>
            <person name="Imhoff J.F."/>
            <person name="Rahn T."/>
            <person name="Kunzel S."/>
            <person name="Keller A."/>
            <person name="Neulinger S.C."/>
        </authorList>
    </citation>
    <scope>NUCLEOTIDE SEQUENCE [LARGE SCALE GENOMIC DNA]</scope>
    <source>
        <strain evidence="10 11">DSM 6210</strain>
    </source>
</reference>
<evidence type="ECO:0000256" key="4">
    <source>
        <dbReference type="ARBA" id="ARBA00022729"/>
    </source>
</evidence>
<evidence type="ECO:0000256" key="5">
    <source>
        <dbReference type="ARBA" id="ARBA00023002"/>
    </source>
</evidence>
<dbReference type="Pfam" id="PF03150">
    <property type="entry name" value="CCP_MauG"/>
    <property type="match status" value="1"/>
</dbReference>
<dbReference type="InterPro" id="IPR051395">
    <property type="entry name" value="Cytochrome_c_Peroxidase/MauG"/>
</dbReference>
<accession>A0ABS1CE80</accession>
<keyword evidence="5" id="KW-0560">Oxidoreductase</keyword>
<proteinExistence type="predicted"/>
<dbReference type="SUPFAM" id="SSF46626">
    <property type="entry name" value="Cytochrome c"/>
    <property type="match status" value="2"/>
</dbReference>
<keyword evidence="2 7" id="KW-0349">Heme</keyword>
<evidence type="ECO:0000256" key="3">
    <source>
        <dbReference type="ARBA" id="ARBA00022723"/>
    </source>
</evidence>
<dbReference type="PANTHER" id="PTHR30600:SF10">
    <property type="entry name" value="BLL6722 PROTEIN"/>
    <property type="match status" value="1"/>
</dbReference>
<evidence type="ECO:0000256" key="1">
    <source>
        <dbReference type="ARBA" id="ARBA00004196"/>
    </source>
</evidence>